<sequence length="301" mass="34544">DLERVVLATDKNKVYGGIYPIDNLWYRSRETLAGLHTLVSTSNNKQKMKRGSMLMTVRHDRAKNDQLRVLSKFKGQSAWVYLGNFSQQPCLVDPFNCDIFVSVWLKIQKMTRHDTYVLGNRYSGAHFLYGFHVRISAQCSSCYIVKLRGVFLVPSKIELVNNFIQFLDNKITTMRKELCNELISTTQPSSVEKQISCTEFKKFKMVSLNEVENIIDAASKECCELDPIPSAILDFEEYTSFRPLSNLKFVSKIIEKAAACQLNEYLTDNDLEEPLQSAYRRFHSTETALLKVQNDILCACN</sequence>
<keyword evidence="2" id="KW-1185">Reference proteome</keyword>
<protein>
    <submittedName>
        <fullName evidence="1">Uncharacterized protein</fullName>
    </submittedName>
</protein>
<organism evidence="1 2">
    <name type="scientific">Paramuricea clavata</name>
    <name type="common">Red gorgonian</name>
    <name type="synonym">Violescent sea-whip</name>
    <dbReference type="NCBI Taxonomy" id="317549"/>
    <lineage>
        <taxon>Eukaryota</taxon>
        <taxon>Metazoa</taxon>
        <taxon>Cnidaria</taxon>
        <taxon>Anthozoa</taxon>
        <taxon>Octocorallia</taxon>
        <taxon>Malacalcyonacea</taxon>
        <taxon>Plexauridae</taxon>
        <taxon>Paramuricea</taxon>
    </lineage>
</organism>
<dbReference type="AlphaFoldDB" id="A0A7D9L2W3"/>
<comment type="caution">
    <text evidence="1">The sequence shown here is derived from an EMBL/GenBank/DDBJ whole genome shotgun (WGS) entry which is preliminary data.</text>
</comment>
<dbReference type="EMBL" id="CACRXK020013184">
    <property type="protein sequence ID" value="CAB4024700.1"/>
    <property type="molecule type" value="Genomic_DNA"/>
</dbReference>
<gene>
    <name evidence="1" type="ORF">PACLA_8A006920</name>
</gene>
<proteinExistence type="predicted"/>
<evidence type="ECO:0000313" key="2">
    <source>
        <dbReference type="Proteomes" id="UP001152795"/>
    </source>
</evidence>
<dbReference type="Proteomes" id="UP001152795">
    <property type="component" value="Unassembled WGS sequence"/>
</dbReference>
<feature type="non-terminal residue" evidence="1">
    <location>
        <position position="301"/>
    </location>
</feature>
<evidence type="ECO:0000313" key="1">
    <source>
        <dbReference type="EMBL" id="CAB4024700.1"/>
    </source>
</evidence>
<accession>A0A7D9L2W3</accession>
<name>A0A7D9L2W3_PARCT</name>
<reference evidence="1" key="1">
    <citation type="submission" date="2020-04" db="EMBL/GenBank/DDBJ databases">
        <authorList>
            <person name="Alioto T."/>
            <person name="Alioto T."/>
            <person name="Gomez Garrido J."/>
        </authorList>
    </citation>
    <scope>NUCLEOTIDE SEQUENCE</scope>
    <source>
        <strain evidence="1">A484AB</strain>
    </source>
</reference>
<dbReference type="OrthoDB" id="10067249at2759"/>